<evidence type="ECO:0000256" key="11">
    <source>
        <dbReference type="ARBA" id="ARBA00023303"/>
    </source>
</evidence>
<evidence type="ECO:0000256" key="6">
    <source>
        <dbReference type="ARBA" id="ARBA00022826"/>
    </source>
</evidence>
<protein>
    <recommendedName>
        <fullName evidence="16">DUF1211 domain-containing membrane protein</fullName>
    </recommendedName>
</protein>
<keyword evidence="10 13" id="KW-0472">Membrane</keyword>
<comment type="subcellular location">
    <subcellularLocation>
        <location evidence="1">Membrane</location>
        <topology evidence="1">Multi-pass membrane protein</topology>
    </subcellularLocation>
</comment>
<gene>
    <name evidence="14" type="ORF">A3G06_01500</name>
</gene>
<dbReference type="Proteomes" id="UP000176192">
    <property type="component" value="Unassembled WGS sequence"/>
</dbReference>
<feature type="transmembrane region" description="Helical" evidence="13">
    <location>
        <begin position="12"/>
        <end position="30"/>
    </location>
</feature>
<dbReference type="Pfam" id="PF06736">
    <property type="entry name" value="TMEM175"/>
    <property type="match status" value="1"/>
</dbReference>
<dbReference type="InterPro" id="IPR010617">
    <property type="entry name" value="TMEM175-like"/>
</dbReference>
<evidence type="ECO:0000313" key="14">
    <source>
        <dbReference type="EMBL" id="OGJ03384.1"/>
    </source>
</evidence>
<keyword evidence="7" id="KW-0630">Potassium</keyword>
<evidence type="ECO:0000256" key="10">
    <source>
        <dbReference type="ARBA" id="ARBA00023136"/>
    </source>
</evidence>
<dbReference type="STRING" id="1801797.A3G06_01500"/>
<proteinExistence type="inferred from homology"/>
<keyword evidence="9" id="KW-0406">Ion transport</keyword>
<evidence type="ECO:0000256" key="3">
    <source>
        <dbReference type="ARBA" id="ARBA00022448"/>
    </source>
</evidence>
<reference evidence="14 15" key="1">
    <citation type="journal article" date="2016" name="Nat. Commun.">
        <title>Thousands of microbial genomes shed light on interconnected biogeochemical processes in an aquifer system.</title>
        <authorList>
            <person name="Anantharaman K."/>
            <person name="Brown C.T."/>
            <person name="Hug L.A."/>
            <person name="Sharon I."/>
            <person name="Castelle C.J."/>
            <person name="Probst A.J."/>
            <person name="Thomas B.C."/>
            <person name="Singh A."/>
            <person name="Wilkins M.J."/>
            <person name="Karaoz U."/>
            <person name="Brodie E.L."/>
            <person name="Williams K.H."/>
            <person name="Hubbard S.S."/>
            <person name="Banfield J.F."/>
        </authorList>
    </citation>
    <scope>NUCLEOTIDE SEQUENCE [LARGE SCALE GENOMIC DNA]</scope>
</reference>
<comment type="similarity">
    <text evidence="2">Belongs to the TMEM175 family.</text>
</comment>
<name>A0A1F6YAH1_9BACT</name>
<keyword evidence="3" id="KW-0813">Transport</keyword>
<dbReference type="AlphaFoldDB" id="A0A1F6YAH1"/>
<dbReference type="GO" id="GO:0005267">
    <property type="term" value="F:potassium channel activity"/>
    <property type="evidence" value="ECO:0007669"/>
    <property type="project" value="UniProtKB-KW"/>
</dbReference>
<feature type="transmembrane region" description="Helical" evidence="13">
    <location>
        <begin position="85"/>
        <end position="105"/>
    </location>
</feature>
<dbReference type="GO" id="GO:0016020">
    <property type="term" value="C:membrane"/>
    <property type="evidence" value="ECO:0007669"/>
    <property type="project" value="UniProtKB-SubCell"/>
</dbReference>
<organism evidence="14 15">
    <name type="scientific">Candidatus Nomurabacteria bacterium RIFCSPLOWO2_12_FULL_46_14</name>
    <dbReference type="NCBI Taxonomy" id="1801797"/>
    <lineage>
        <taxon>Bacteria</taxon>
        <taxon>Candidatus Nomuraibacteriota</taxon>
    </lineage>
</organism>
<dbReference type="PANTHER" id="PTHR31462:SF5">
    <property type="entry name" value="ENDOSOMAL_LYSOSOMAL PROTON CHANNEL TMEM175"/>
    <property type="match status" value="1"/>
</dbReference>
<evidence type="ECO:0000256" key="13">
    <source>
        <dbReference type="SAM" id="Phobius"/>
    </source>
</evidence>
<comment type="catalytic activity">
    <reaction evidence="12">
        <text>K(+)(in) = K(+)(out)</text>
        <dbReference type="Rhea" id="RHEA:29463"/>
        <dbReference type="ChEBI" id="CHEBI:29103"/>
    </reaction>
</comment>
<evidence type="ECO:0000256" key="12">
    <source>
        <dbReference type="ARBA" id="ARBA00034430"/>
    </source>
</evidence>
<evidence type="ECO:0000256" key="4">
    <source>
        <dbReference type="ARBA" id="ARBA00022538"/>
    </source>
</evidence>
<feature type="transmembrane region" description="Helical" evidence="13">
    <location>
        <begin position="42"/>
        <end position="64"/>
    </location>
</feature>
<keyword evidence="8 13" id="KW-1133">Transmembrane helix</keyword>
<feature type="transmembrane region" description="Helical" evidence="13">
    <location>
        <begin position="161"/>
        <end position="188"/>
    </location>
</feature>
<dbReference type="EMBL" id="MFVV01000020">
    <property type="protein sequence ID" value="OGJ03384.1"/>
    <property type="molecule type" value="Genomic_DNA"/>
</dbReference>
<dbReference type="PANTHER" id="PTHR31462">
    <property type="entry name" value="ENDOSOMAL/LYSOSOMAL POTASSIUM CHANNEL TMEM175"/>
    <property type="match status" value="1"/>
</dbReference>
<dbReference type="GO" id="GO:0015252">
    <property type="term" value="F:proton channel activity"/>
    <property type="evidence" value="ECO:0007669"/>
    <property type="project" value="InterPro"/>
</dbReference>
<keyword evidence="4" id="KW-0633">Potassium transport</keyword>
<accession>A0A1F6YAH1</accession>
<evidence type="ECO:0000256" key="9">
    <source>
        <dbReference type="ARBA" id="ARBA00023065"/>
    </source>
</evidence>
<keyword evidence="5 13" id="KW-0812">Transmembrane</keyword>
<evidence type="ECO:0000256" key="8">
    <source>
        <dbReference type="ARBA" id="ARBA00022989"/>
    </source>
</evidence>
<comment type="caution">
    <text evidence="14">The sequence shown here is derived from an EMBL/GenBank/DDBJ whole genome shotgun (WGS) entry which is preliminary data.</text>
</comment>
<evidence type="ECO:0008006" key="16">
    <source>
        <dbReference type="Google" id="ProtNLM"/>
    </source>
</evidence>
<feature type="transmembrane region" description="Helical" evidence="13">
    <location>
        <begin position="111"/>
        <end position="130"/>
    </location>
</feature>
<evidence type="ECO:0000256" key="7">
    <source>
        <dbReference type="ARBA" id="ARBA00022958"/>
    </source>
</evidence>
<evidence type="ECO:0000313" key="15">
    <source>
        <dbReference type="Proteomes" id="UP000176192"/>
    </source>
</evidence>
<sequence length="203" mass="23040">MKPNRLEQLSDGIFAIVMTILVFDLRLPPLPLDAGNTDLWRALVSMSPVFLSYVLAFAMLFNYWRAHHFFISVYAKNIDMTLTNINAFFFLFVGLVPFSTALLGRQNDLELPIIIFSLNVIMLGLCLFMMRNYVFYSPTIKNPEVNQGEIMRGTIRTFVPIIFAVIAIPLSFASQGLALALLTLAVLFNFSHQSTRLFGKFIK</sequence>
<evidence type="ECO:0000256" key="2">
    <source>
        <dbReference type="ARBA" id="ARBA00006920"/>
    </source>
</evidence>
<evidence type="ECO:0000256" key="5">
    <source>
        <dbReference type="ARBA" id="ARBA00022692"/>
    </source>
</evidence>
<keyword evidence="11" id="KW-0407">Ion channel</keyword>
<evidence type="ECO:0000256" key="1">
    <source>
        <dbReference type="ARBA" id="ARBA00004141"/>
    </source>
</evidence>
<keyword evidence="6" id="KW-0631">Potassium channel</keyword>